<evidence type="ECO:0000313" key="5">
    <source>
        <dbReference type="Proteomes" id="UP001651158"/>
    </source>
</evidence>
<evidence type="ECO:0000259" key="3">
    <source>
        <dbReference type="SMART" id="SM00322"/>
    </source>
</evidence>
<organism evidence="4 5">
    <name type="scientific">Taenia crassiceps</name>
    <dbReference type="NCBI Taxonomy" id="6207"/>
    <lineage>
        <taxon>Eukaryota</taxon>
        <taxon>Metazoa</taxon>
        <taxon>Spiralia</taxon>
        <taxon>Lophotrochozoa</taxon>
        <taxon>Platyhelminthes</taxon>
        <taxon>Cestoda</taxon>
        <taxon>Eucestoda</taxon>
        <taxon>Cyclophyllidea</taxon>
        <taxon>Taeniidae</taxon>
        <taxon>Taenia</taxon>
    </lineage>
</organism>
<feature type="compositionally biased region" description="Low complexity" evidence="2">
    <location>
        <begin position="585"/>
        <end position="603"/>
    </location>
</feature>
<dbReference type="Gene3D" id="3.30.1370.10">
    <property type="entry name" value="K Homology domain, type 1"/>
    <property type="match status" value="1"/>
</dbReference>
<feature type="region of interest" description="Disordered" evidence="2">
    <location>
        <begin position="576"/>
        <end position="603"/>
    </location>
</feature>
<dbReference type="CDD" id="cd00105">
    <property type="entry name" value="KH-I"/>
    <property type="match status" value="1"/>
</dbReference>
<sequence length="603" mass="61582">MSASERRRGSTSSIPGCMSLFSVNGSVGTSNGTGGGRLVSRSPDDLPNASLPSPSPLLKTALNPITSGVNNGVAVTAVNAAETFTFNTSNGTNSGVGNGLSVSSGNNGGGSSGRILLARSKISVPQDMVGKIIGTQGSIITTIQKDTGTEIKSPPKEAARGPSATSEFEISAYQSLGMTSNQAAECRVQQAKQLIGHLVMRQFERRASEELEDGSAGSSNVGKTRSNSAGDEAEESRTSKTVAWMWPDVAQMDSDEAREVLDRILAESKSKTRRAKELAAAAAATTAAAAAAAAGSLPGSPCTAAAVVGGGGNAGAFGTDFFPTEKTTASCHNSPFHQARVASQNTAFSTSSATVPAQVNLLGGFLSERRLTTVDFHPEADFSDHHGMCGASASTTTFWPSSARHSFSAGAPIVGTGHSPTLLRRHTMASEHQHHLMLENIKTPGSDVSQAGGFDFINTLESLCLNSDDGGCVRDELAYPPGFDNHHQQTSSDAMTASSGWPVTLFKNSGASDGLSSESSGNSDAALRSIWSDAVTTTTANTNGSGGFCFSVNPFSGAAAAGVVIPPVSTSNRCGAIGEGRRRASPPTGASAAPTEATSIPAV</sequence>
<feature type="compositionally biased region" description="Polar residues" evidence="2">
    <location>
        <begin position="216"/>
        <end position="229"/>
    </location>
</feature>
<dbReference type="InterPro" id="IPR004087">
    <property type="entry name" value="KH_dom"/>
</dbReference>
<dbReference type="PROSITE" id="PS50084">
    <property type="entry name" value="KH_TYPE_1"/>
    <property type="match status" value="1"/>
</dbReference>
<proteinExistence type="predicted"/>
<dbReference type="Proteomes" id="UP001651158">
    <property type="component" value="Unassembled WGS sequence"/>
</dbReference>
<feature type="region of interest" description="Disordered" evidence="2">
    <location>
        <begin position="30"/>
        <end position="55"/>
    </location>
</feature>
<keyword evidence="5" id="KW-1185">Reference proteome</keyword>
<name>A0ABR4QCP6_9CEST</name>
<evidence type="ECO:0000256" key="2">
    <source>
        <dbReference type="SAM" id="MobiDB-lite"/>
    </source>
</evidence>
<evidence type="ECO:0000256" key="1">
    <source>
        <dbReference type="PROSITE-ProRule" id="PRU00117"/>
    </source>
</evidence>
<dbReference type="SMART" id="SM00322">
    <property type="entry name" value="KH"/>
    <property type="match status" value="1"/>
</dbReference>
<protein>
    <recommendedName>
        <fullName evidence="3">K Homology domain-containing protein</fullName>
    </recommendedName>
</protein>
<keyword evidence="1" id="KW-0694">RNA-binding</keyword>
<reference evidence="4 5" key="1">
    <citation type="journal article" date="2022" name="Front. Cell. Infect. Microbiol.">
        <title>The Genomes of Two Strains of Taenia crassiceps the Animal Model for the Study of Human Cysticercosis.</title>
        <authorList>
            <person name="Bobes R.J."/>
            <person name="Estrada K."/>
            <person name="Rios-Valencia D.G."/>
            <person name="Calderon-Gallegos A."/>
            <person name="de la Torre P."/>
            <person name="Carrero J.C."/>
            <person name="Sanchez-Flores A."/>
            <person name="Laclette J.P."/>
        </authorList>
    </citation>
    <scope>NUCLEOTIDE SEQUENCE [LARGE SCALE GENOMIC DNA]</scope>
    <source>
        <strain evidence="4">WFUcys</strain>
    </source>
</reference>
<dbReference type="EMBL" id="JAKROA010000004">
    <property type="protein sequence ID" value="KAL5107435.1"/>
    <property type="molecule type" value="Genomic_DNA"/>
</dbReference>
<dbReference type="Pfam" id="PF00013">
    <property type="entry name" value="KH_1"/>
    <property type="match status" value="1"/>
</dbReference>
<accession>A0ABR4QCP6</accession>
<evidence type="ECO:0000313" key="4">
    <source>
        <dbReference type="EMBL" id="KAL5107435.1"/>
    </source>
</evidence>
<feature type="domain" description="K Homology" evidence="3">
    <location>
        <begin position="116"/>
        <end position="200"/>
    </location>
</feature>
<dbReference type="InterPro" id="IPR036612">
    <property type="entry name" value="KH_dom_type_1_sf"/>
</dbReference>
<dbReference type="SUPFAM" id="SSF54791">
    <property type="entry name" value="Eukaryotic type KH-domain (KH-domain type I)"/>
    <property type="match status" value="1"/>
</dbReference>
<dbReference type="InterPro" id="IPR004088">
    <property type="entry name" value="KH_dom_type_1"/>
</dbReference>
<gene>
    <name evidence="4" type="ORF">TcWFU_002240</name>
</gene>
<comment type="caution">
    <text evidence="4">The sequence shown here is derived from an EMBL/GenBank/DDBJ whole genome shotgun (WGS) entry which is preliminary data.</text>
</comment>
<feature type="compositionally biased region" description="Low complexity" evidence="2">
    <location>
        <begin position="45"/>
        <end position="55"/>
    </location>
</feature>
<feature type="region of interest" description="Disordered" evidence="2">
    <location>
        <begin position="207"/>
        <end position="239"/>
    </location>
</feature>